<name>A0A137SRX9_9BACT</name>
<dbReference type="RefSeq" id="WP_061315381.1">
    <property type="nucleotide sequence ID" value="NZ_KQ965707.1"/>
</dbReference>
<comment type="caution">
    <text evidence="2">The sequence shown here is derived from an EMBL/GenBank/DDBJ whole genome shotgun (WGS) entry which is preliminary data.</text>
</comment>
<sequence>MNKVARFALENVALRVTGNKIPPYWLFNVNKLREVDEEEYNEIKSMSDEELEDTVRTNALGIPMQLPLRLRLEESGAKEWLLPIEPMISLQGQNIIVRRHVNKGAVKGSIKERWSQDDYTISIEGILIGGNGKYPEEDVSRLRSFCEAGRVTALNPLLEIFGISHLVIESWEIPFTSGSSNQNYSLKAYSDDIYKLLLNQQDLKR</sequence>
<evidence type="ECO:0000259" key="1">
    <source>
        <dbReference type="Pfam" id="PF19512"/>
    </source>
</evidence>
<dbReference type="EMBL" id="LTAG01000111">
    <property type="protein sequence ID" value="KXO15243.1"/>
    <property type="molecule type" value="Genomic_DNA"/>
</dbReference>
<reference evidence="2 3" key="1">
    <citation type="submission" date="2016-02" db="EMBL/GenBank/DDBJ databases">
        <authorList>
            <person name="Wen L."/>
            <person name="He K."/>
            <person name="Yang H."/>
        </authorList>
    </citation>
    <scope>NUCLEOTIDE SEQUENCE [LARGE SCALE GENOMIC DNA]</scope>
    <source>
        <strain evidence="2 3">GED7880</strain>
    </source>
</reference>
<evidence type="ECO:0000313" key="3">
    <source>
        <dbReference type="Proteomes" id="UP000070093"/>
    </source>
</evidence>
<evidence type="ECO:0000313" key="2">
    <source>
        <dbReference type="EMBL" id="KXO15243.1"/>
    </source>
</evidence>
<protein>
    <recommendedName>
        <fullName evidence="1">DUF6046 domain-containing protein</fullName>
    </recommendedName>
</protein>
<proteinExistence type="predicted"/>
<dbReference type="InterPro" id="IPR046109">
    <property type="entry name" value="DUF6046"/>
</dbReference>
<dbReference type="Pfam" id="PF19512">
    <property type="entry name" value="DUF6046"/>
    <property type="match status" value="1"/>
</dbReference>
<organism evidence="2 3">
    <name type="scientific">Prevotella bivia</name>
    <dbReference type="NCBI Taxonomy" id="28125"/>
    <lineage>
        <taxon>Bacteria</taxon>
        <taxon>Pseudomonadati</taxon>
        <taxon>Bacteroidota</taxon>
        <taxon>Bacteroidia</taxon>
        <taxon>Bacteroidales</taxon>
        <taxon>Prevotellaceae</taxon>
        <taxon>Prevotella</taxon>
    </lineage>
</organism>
<dbReference type="STRING" id="28125.HMPREF3202_01923"/>
<feature type="domain" description="DUF6046" evidence="1">
    <location>
        <begin position="82"/>
        <end position="200"/>
    </location>
</feature>
<dbReference type="Proteomes" id="UP000070093">
    <property type="component" value="Unassembled WGS sequence"/>
</dbReference>
<gene>
    <name evidence="2" type="ORF">HMPREF3202_01923</name>
</gene>
<dbReference type="PATRIC" id="fig|28125.4.peg.1916"/>
<dbReference type="AlphaFoldDB" id="A0A137SRX9"/>
<accession>A0A137SRX9</accession>